<dbReference type="Proteomes" id="UP000069135">
    <property type="component" value="Chromosome"/>
</dbReference>
<accession>A0A0S1SP10</accession>
<protein>
    <submittedName>
        <fullName evidence="1">Uncharacterized protein</fullName>
    </submittedName>
</protein>
<organism evidence="1 2">
    <name type="scientific">Candidatus Peribacter riflensis</name>
    <dbReference type="NCBI Taxonomy" id="1735162"/>
    <lineage>
        <taxon>Bacteria</taxon>
        <taxon>Candidatus Peregrinibacteriota</taxon>
        <taxon>Candidatus Peribacteria</taxon>
        <taxon>Candidatus Peribacterales</taxon>
        <taxon>Candidatus Peribacteraceae</taxon>
        <taxon>Candidatus Peribacter</taxon>
    </lineage>
</organism>
<proteinExistence type="predicted"/>
<sequence length="99" mass="10624">MESSDLRHFLTAACAAAAVGTGPLTPENEQRAQRVAHAYFDLHQGNHAGLNLVTQEISQLKAKDPARNPEASQALHVITETLHYCKAVLPPADFGHDAA</sequence>
<accession>A0A0S1SN20</accession>
<evidence type="ECO:0000313" key="2">
    <source>
        <dbReference type="Proteomes" id="UP000069135"/>
    </source>
</evidence>
<dbReference type="STRING" id="1735162.PeribacterB2_0610"/>
<accession>A0A0S1SJD4</accession>
<dbReference type="AlphaFoldDB" id="A0A0S1SP10"/>
<gene>
    <name evidence="1" type="ORF">PeribacterD1_0611</name>
</gene>
<dbReference type="KEGG" id="prf:PeribacterA2_0610"/>
<name>A0A0S1SP10_9BACT</name>
<reference evidence="1 2" key="2">
    <citation type="journal article" date="2016" name="PeerJ">
        <title>Analysis of five complete genome sequences for members of the class Peribacteria in the recently recognized Peregrinibacteria bacterial phylum.</title>
        <authorList>
            <person name="Anantharaman K."/>
            <person name="Brown C.T."/>
            <person name="Burstein D."/>
            <person name="Castelle C.J."/>
            <person name="Probst A.J."/>
            <person name="Thomas B.C."/>
            <person name="Williams K.H."/>
            <person name="Banfield J.F."/>
        </authorList>
    </citation>
    <scope>NUCLEOTIDE SEQUENCE [LARGE SCALE GENOMIC DNA]</scope>
    <source>
        <strain evidence="1">RIFOXYD1_FULL_PER-ii_59_16</strain>
    </source>
</reference>
<dbReference type="EMBL" id="CP013065">
    <property type="protein sequence ID" value="ALM13291.1"/>
    <property type="molecule type" value="Genomic_DNA"/>
</dbReference>
<reference evidence="2" key="1">
    <citation type="submission" date="2015-10" db="EMBL/GenBank/DDBJ databases">
        <title>Analysis of five complete genome sequences for members of the class Peribacteria in the recently recognized Peregrinibacteria bacterial phylum.</title>
        <authorList>
            <person name="Anantharaman K."/>
            <person name="Brown C.T."/>
            <person name="Burstein D."/>
            <person name="Castelle C.J."/>
            <person name="Probst A.J."/>
            <person name="Thomas B.C."/>
            <person name="Williams K.H."/>
            <person name="Banfield J.F."/>
        </authorList>
    </citation>
    <scope>NUCLEOTIDE SEQUENCE [LARGE SCALE GENOMIC DNA]</scope>
</reference>
<accession>A0A0S1SVP3</accession>
<evidence type="ECO:0000313" key="1">
    <source>
        <dbReference type="EMBL" id="ALM13291.1"/>
    </source>
</evidence>
<accession>A0A0S1STP2</accession>